<protein>
    <submittedName>
        <fullName evidence="5">Histidine kinase</fullName>
    </submittedName>
</protein>
<dbReference type="InterPro" id="IPR000644">
    <property type="entry name" value="CBS_dom"/>
</dbReference>
<evidence type="ECO:0000256" key="1">
    <source>
        <dbReference type="ARBA" id="ARBA00023122"/>
    </source>
</evidence>
<evidence type="ECO:0000313" key="5">
    <source>
        <dbReference type="EMBL" id="GGC17007.1"/>
    </source>
</evidence>
<dbReference type="SUPFAM" id="SSF51206">
    <property type="entry name" value="cAMP-binding domain-like"/>
    <property type="match status" value="1"/>
</dbReference>
<dbReference type="Pfam" id="PF00571">
    <property type="entry name" value="CBS"/>
    <property type="match status" value="2"/>
</dbReference>
<keyword evidence="5" id="KW-0418">Kinase</keyword>
<dbReference type="InterPro" id="IPR000595">
    <property type="entry name" value="cNMP-bd_dom"/>
</dbReference>
<dbReference type="EMBL" id="BMFC01000012">
    <property type="protein sequence ID" value="GGC17007.1"/>
    <property type="molecule type" value="Genomic_DNA"/>
</dbReference>
<dbReference type="CDD" id="cd05401">
    <property type="entry name" value="NT_GlnE_GlnD_like"/>
    <property type="match status" value="1"/>
</dbReference>
<feature type="domain" description="CBS" evidence="4">
    <location>
        <begin position="175"/>
        <end position="231"/>
    </location>
</feature>
<organism evidence="5 6">
    <name type="scientific">Marivita lacus</name>
    <dbReference type="NCBI Taxonomy" id="1323742"/>
    <lineage>
        <taxon>Bacteria</taxon>
        <taxon>Pseudomonadati</taxon>
        <taxon>Pseudomonadota</taxon>
        <taxon>Alphaproteobacteria</taxon>
        <taxon>Rhodobacterales</taxon>
        <taxon>Roseobacteraceae</taxon>
        <taxon>Marivita</taxon>
    </lineage>
</organism>
<evidence type="ECO:0000259" key="3">
    <source>
        <dbReference type="PROSITE" id="PS50042"/>
    </source>
</evidence>
<accession>A0ABQ1L4N1</accession>
<dbReference type="PROSITE" id="PS51371">
    <property type="entry name" value="CBS"/>
    <property type="match status" value="2"/>
</dbReference>
<dbReference type="Pfam" id="PF03445">
    <property type="entry name" value="DUF294"/>
    <property type="match status" value="1"/>
</dbReference>
<dbReference type="Pfam" id="PF10335">
    <property type="entry name" value="DUF294_C"/>
    <property type="match status" value="1"/>
</dbReference>
<dbReference type="SMART" id="SM00116">
    <property type="entry name" value="CBS"/>
    <property type="match status" value="2"/>
</dbReference>
<dbReference type="InterPro" id="IPR014710">
    <property type="entry name" value="RmlC-like_jellyroll"/>
</dbReference>
<dbReference type="CDD" id="cd00038">
    <property type="entry name" value="CAP_ED"/>
    <property type="match status" value="1"/>
</dbReference>
<dbReference type="PROSITE" id="PS50042">
    <property type="entry name" value="CNMP_BINDING_3"/>
    <property type="match status" value="1"/>
</dbReference>
<dbReference type="InterPro" id="IPR005105">
    <property type="entry name" value="GlnD_Uridyltrans_N"/>
</dbReference>
<dbReference type="Gene3D" id="2.60.120.10">
    <property type="entry name" value="Jelly Rolls"/>
    <property type="match status" value="1"/>
</dbReference>
<dbReference type="InterPro" id="IPR018490">
    <property type="entry name" value="cNMP-bd_dom_sf"/>
</dbReference>
<dbReference type="InterPro" id="IPR051257">
    <property type="entry name" value="Diverse_CBS-Domain"/>
</dbReference>
<dbReference type="GO" id="GO:0016301">
    <property type="term" value="F:kinase activity"/>
    <property type="evidence" value="ECO:0007669"/>
    <property type="project" value="UniProtKB-KW"/>
</dbReference>
<dbReference type="PANTHER" id="PTHR43080:SF2">
    <property type="entry name" value="CBS DOMAIN-CONTAINING PROTEIN"/>
    <property type="match status" value="1"/>
</dbReference>
<comment type="caution">
    <text evidence="5">The sequence shown here is derived from an EMBL/GenBank/DDBJ whole genome shotgun (WGS) entry which is preliminary data.</text>
</comment>
<dbReference type="SUPFAM" id="SSF54631">
    <property type="entry name" value="CBS-domain pair"/>
    <property type="match status" value="1"/>
</dbReference>
<evidence type="ECO:0000256" key="2">
    <source>
        <dbReference type="PROSITE-ProRule" id="PRU00703"/>
    </source>
</evidence>
<keyword evidence="1 2" id="KW-0129">CBS domain</keyword>
<feature type="domain" description="CBS" evidence="4">
    <location>
        <begin position="239"/>
        <end position="295"/>
    </location>
</feature>
<dbReference type="Gene3D" id="3.10.580.10">
    <property type="entry name" value="CBS-domain"/>
    <property type="match status" value="1"/>
</dbReference>
<dbReference type="InterPro" id="IPR043519">
    <property type="entry name" value="NT_sf"/>
</dbReference>
<dbReference type="Pfam" id="PF00027">
    <property type="entry name" value="cNMP_binding"/>
    <property type="match status" value="1"/>
</dbReference>
<dbReference type="InterPro" id="IPR046342">
    <property type="entry name" value="CBS_dom_sf"/>
</dbReference>
<dbReference type="PANTHER" id="PTHR43080">
    <property type="entry name" value="CBS DOMAIN-CONTAINING PROTEIN CBSX3, MITOCHONDRIAL"/>
    <property type="match status" value="1"/>
</dbReference>
<reference evidence="6" key="1">
    <citation type="journal article" date="2019" name="Int. J. Syst. Evol. Microbiol.">
        <title>The Global Catalogue of Microorganisms (GCM) 10K type strain sequencing project: providing services to taxonomists for standard genome sequencing and annotation.</title>
        <authorList>
            <consortium name="The Broad Institute Genomics Platform"/>
            <consortium name="The Broad Institute Genome Sequencing Center for Infectious Disease"/>
            <person name="Wu L."/>
            <person name="Ma J."/>
        </authorList>
    </citation>
    <scope>NUCLEOTIDE SEQUENCE [LARGE SCALE GENOMIC DNA]</scope>
    <source>
        <strain evidence="6">CGMCC 1.12478</strain>
    </source>
</reference>
<sequence>MGGAPLIPRSRAGLPGRDFLLRMKGHAMTLSDTSLMQFLSAIHPYDSMEPAALQTLIASFDVREIAAGGMIYALDDPLDGLFVVYRGEVEVRDEHDVPISLLGPRNSFGERGLLRDGTSLTSARAVSDTTLLILPAERFHRAMNEDPAFRRFFNRSRSERPNKASLATTRVESLMATMPLTCPSDTDVQSAARLMRDARVSSICITEGGTLKGIATIRDLSGKVVGDGLPFDTPISRVMTPGPVTLPPSAIGSDVLHMMMERRIGHIPVTQVGKLVGIVTQTDLTRFQAVSSAELVSEIAHAGSAEDMAQVTRRIPQLLGQLVAGGNRHEVITRLITDVADTATRRLLALAEEQFGAPPVPYLWLACGSQGRQEQTGVSDQDNCLFLDDRVTEPDMPYFEALARFVCDGLDTCGYVYCPGDMMATNPRWRQPVRVWREYFTSWIKTPSPEAQMLASVMFDLRPIGGAKGLFEDLQTATLRKASANSIFVAHMVSNSLKHTPPLGLLRGFATIRSGEHKNMIDLKHNGVVPVVDLARIYALQGKLTAVNTAARLDAAMEAGVLSKSGGKDLRDAYDLIAETRLEHQAAQVRAGIIPDNFLSPTDLSDFERSHLRDAFVVIKSLQSAVGHGRGMLS</sequence>
<proteinExistence type="predicted"/>
<dbReference type="Proteomes" id="UP000645462">
    <property type="component" value="Unassembled WGS sequence"/>
</dbReference>
<keyword evidence="5" id="KW-0808">Transferase</keyword>
<gene>
    <name evidence="5" type="ORF">GCM10011363_36920</name>
</gene>
<name>A0ABQ1L4N1_9RHOB</name>
<dbReference type="CDD" id="cd04587">
    <property type="entry name" value="CBS_pair_CAP-ED_NT_Pol-beta-like_DUF294_assoc"/>
    <property type="match status" value="1"/>
</dbReference>
<evidence type="ECO:0000259" key="4">
    <source>
        <dbReference type="PROSITE" id="PS51371"/>
    </source>
</evidence>
<dbReference type="InterPro" id="IPR018821">
    <property type="entry name" value="DUF294_put_nucleoTrafse_sb-bd"/>
</dbReference>
<feature type="domain" description="Cyclic nucleotide-binding" evidence="3">
    <location>
        <begin position="44"/>
        <end position="160"/>
    </location>
</feature>
<dbReference type="SMART" id="SM00100">
    <property type="entry name" value="cNMP"/>
    <property type="match status" value="1"/>
</dbReference>
<evidence type="ECO:0000313" key="6">
    <source>
        <dbReference type="Proteomes" id="UP000645462"/>
    </source>
</evidence>
<keyword evidence="6" id="KW-1185">Reference proteome</keyword>
<dbReference type="SUPFAM" id="SSF81301">
    <property type="entry name" value="Nucleotidyltransferase"/>
    <property type="match status" value="1"/>
</dbReference>